<feature type="domain" description="CS" evidence="6">
    <location>
        <begin position="294"/>
        <end position="400"/>
    </location>
</feature>
<dbReference type="GO" id="GO:0005634">
    <property type="term" value="C:nucleus"/>
    <property type="evidence" value="ECO:0007669"/>
    <property type="project" value="UniProtKB-SubCell"/>
</dbReference>
<dbReference type="PROSITE" id="PS51203">
    <property type="entry name" value="CS"/>
    <property type="match status" value="1"/>
</dbReference>
<keyword evidence="5" id="KW-0539">Nucleus</keyword>
<proteinExistence type="predicted"/>
<dbReference type="OrthoDB" id="428655at2759"/>
<evidence type="ECO:0000256" key="2">
    <source>
        <dbReference type="ARBA" id="ARBA00004496"/>
    </source>
</evidence>
<evidence type="ECO:0000256" key="4">
    <source>
        <dbReference type="ARBA" id="ARBA00022490"/>
    </source>
</evidence>
<sequence>MELFYPQKHLLNPKFEGYKLEAIPQDQAVSRYKLSRKPTQATSSGTTPLSFHEMRSRISHNHLTVDSETGNAVYVDEEYNVCLVGIPVSEGSQGPSFRVIYEMPLPMDASSALNIQREYPSAAFLNSSNVVVSDGNGLLYILPIKEAGDSSPIGMFTLRTEGISNAPFRLHHLQRLSPIAAVLLLSSRYYPADAKKPSNSNVEFDIWAVKINLLSLRPGSEMRDLEILWRRRGQDIPIYTTFIKEVNAYLLLSGSPYPDPNASMTKPYEPTPDEMAPIPRADENLDAKLIDKNDKPHPYSWTQTSDAVTVAFPLPSTTSKEKMKVLFTVQTLTLHVDVEPMTSENGTPVPIPHHSTTALWDSVNPTSCFWTWDRAAEHSYGLLTLHMEKKNEGTRWMHVFASSGTTPEHPEVPETLDPSELWQIRESLEKYTAALRSGEDASGLGLGHGVPSLAGGELDDEADAAVGRQAYLTWVEDSGADPIWYKTDSWNEDPVTVLAMPMPGTISESSDDLELVLKRDVDGVVYSLDPTSPSVWKHTSTYHALAFVLASKQDTRFTYHIPSRGVLALEGGSARDRGANVYLYRPPTKTQDKWSKQSVLQVDDGSGGALLGVGCVKLRGGKEGEIVVVCLTEGDLVLIRGI</sequence>
<dbReference type="CDD" id="cd06467">
    <property type="entry name" value="p23_NUDC_like"/>
    <property type="match status" value="1"/>
</dbReference>
<dbReference type="AlphaFoldDB" id="A0A9P6D4S4"/>
<organism evidence="7 8">
    <name type="scientific">Pholiota conissans</name>
    <dbReference type="NCBI Taxonomy" id="109636"/>
    <lineage>
        <taxon>Eukaryota</taxon>
        <taxon>Fungi</taxon>
        <taxon>Dikarya</taxon>
        <taxon>Basidiomycota</taxon>
        <taxon>Agaricomycotina</taxon>
        <taxon>Agaricomycetes</taxon>
        <taxon>Agaricomycetidae</taxon>
        <taxon>Agaricales</taxon>
        <taxon>Agaricineae</taxon>
        <taxon>Strophariaceae</taxon>
        <taxon>Pholiota</taxon>
    </lineage>
</organism>
<dbReference type="InterPro" id="IPR007052">
    <property type="entry name" value="CS_dom"/>
</dbReference>
<comment type="subcellular location">
    <subcellularLocation>
        <location evidence="2">Cytoplasm</location>
    </subcellularLocation>
    <subcellularLocation>
        <location evidence="1">Nucleus</location>
    </subcellularLocation>
</comment>
<protein>
    <recommendedName>
        <fullName evidence="3">NudC domain-containing protein 1</fullName>
    </recommendedName>
</protein>
<keyword evidence="4" id="KW-0963">Cytoplasm</keyword>
<evidence type="ECO:0000256" key="1">
    <source>
        <dbReference type="ARBA" id="ARBA00004123"/>
    </source>
</evidence>
<comment type="caution">
    <text evidence="7">The sequence shown here is derived from an EMBL/GenBank/DDBJ whole genome shotgun (WGS) entry which is preliminary data.</text>
</comment>
<dbReference type="PANTHER" id="PTHR21664">
    <property type="entry name" value="CHRONIC MYELOGENOUS LEUKEMIA TUMOR ANTIGEN 66"/>
    <property type="match status" value="1"/>
</dbReference>
<dbReference type="EMBL" id="MU155154">
    <property type="protein sequence ID" value="KAF9483370.1"/>
    <property type="molecule type" value="Genomic_DNA"/>
</dbReference>
<keyword evidence="8" id="KW-1185">Reference proteome</keyword>
<dbReference type="PANTHER" id="PTHR21664:SF1">
    <property type="entry name" value="NUDC DOMAIN-CONTAINING PROTEIN 1"/>
    <property type="match status" value="1"/>
</dbReference>
<dbReference type="Pfam" id="PF04969">
    <property type="entry name" value="CS"/>
    <property type="match status" value="1"/>
</dbReference>
<dbReference type="Gene3D" id="2.60.40.790">
    <property type="match status" value="1"/>
</dbReference>
<evidence type="ECO:0000313" key="8">
    <source>
        <dbReference type="Proteomes" id="UP000807469"/>
    </source>
</evidence>
<dbReference type="Proteomes" id="UP000807469">
    <property type="component" value="Unassembled WGS sequence"/>
</dbReference>
<dbReference type="InterPro" id="IPR008978">
    <property type="entry name" value="HSP20-like_chaperone"/>
</dbReference>
<evidence type="ECO:0000313" key="7">
    <source>
        <dbReference type="EMBL" id="KAF9483370.1"/>
    </source>
</evidence>
<name>A0A9P6D4S4_9AGAR</name>
<evidence type="ECO:0000259" key="6">
    <source>
        <dbReference type="PROSITE" id="PS51203"/>
    </source>
</evidence>
<dbReference type="InterPro" id="IPR037895">
    <property type="entry name" value="NUDCD1"/>
</dbReference>
<reference evidence="7" key="1">
    <citation type="submission" date="2020-11" db="EMBL/GenBank/DDBJ databases">
        <authorList>
            <consortium name="DOE Joint Genome Institute"/>
            <person name="Ahrendt S."/>
            <person name="Riley R."/>
            <person name="Andreopoulos W."/>
            <person name="Labutti K."/>
            <person name="Pangilinan J."/>
            <person name="Ruiz-Duenas F.J."/>
            <person name="Barrasa J.M."/>
            <person name="Sanchez-Garcia M."/>
            <person name="Camarero S."/>
            <person name="Miyauchi S."/>
            <person name="Serrano A."/>
            <person name="Linde D."/>
            <person name="Babiker R."/>
            <person name="Drula E."/>
            <person name="Ayuso-Fernandez I."/>
            <person name="Pacheco R."/>
            <person name="Padilla G."/>
            <person name="Ferreira P."/>
            <person name="Barriuso J."/>
            <person name="Kellner H."/>
            <person name="Castanera R."/>
            <person name="Alfaro M."/>
            <person name="Ramirez L."/>
            <person name="Pisabarro A.G."/>
            <person name="Kuo A."/>
            <person name="Tritt A."/>
            <person name="Lipzen A."/>
            <person name="He G."/>
            <person name="Yan M."/>
            <person name="Ng V."/>
            <person name="Cullen D."/>
            <person name="Martin F."/>
            <person name="Rosso M.-N."/>
            <person name="Henrissat B."/>
            <person name="Hibbett D."/>
            <person name="Martinez A.T."/>
            <person name="Grigoriev I.V."/>
        </authorList>
    </citation>
    <scope>NUCLEOTIDE SEQUENCE</scope>
    <source>
        <strain evidence="7">CIRM-BRFM 674</strain>
    </source>
</reference>
<evidence type="ECO:0000256" key="3">
    <source>
        <dbReference type="ARBA" id="ARBA00018915"/>
    </source>
</evidence>
<dbReference type="GO" id="GO:0005737">
    <property type="term" value="C:cytoplasm"/>
    <property type="evidence" value="ECO:0007669"/>
    <property type="project" value="UniProtKB-SubCell"/>
</dbReference>
<dbReference type="SUPFAM" id="SSF49764">
    <property type="entry name" value="HSP20-like chaperones"/>
    <property type="match status" value="1"/>
</dbReference>
<gene>
    <name evidence="7" type="ORF">BDN70DRAFT_990400</name>
</gene>
<evidence type="ECO:0000256" key="5">
    <source>
        <dbReference type="ARBA" id="ARBA00023242"/>
    </source>
</evidence>
<accession>A0A9P6D4S4</accession>